<evidence type="ECO:0000313" key="8">
    <source>
        <dbReference type="EMBL" id="CAH2098611.1"/>
    </source>
</evidence>
<sequence length="253" mass="29287">MYNSSKKNERVPRKRGANYTEAEKKILMVLVKAHNNIIECKDTSTTSNEKKKDAWAQVTKSYNAFSTTGNRTTAQIKHLYENLKQNAKKSLATSNEADYPDKLEEEKAKESLNKSDIAHKISGGGCFIASVQNKDLLVFDPIKNQVEPLLNPFDSAASYFKDDFTLEKSVDERANKTDEPLTHENQKETQGQSVVSTKLKKRYNYKAAYFKQKFENAILERRRIYQDMRLRQKEYMLLSKKLKLEIDILEKQK</sequence>
<keyword evidence="3" id="KW-0805">Transcription regulation</keyword>
<accession>A0AAU9UG85</accession>
<comment type="subunit">
    <text evidence="1">Self-associates forming complexes of several hundred monomers.</text>
</comment>
<keyword evidence="9" id="KW-1185">Reference proteome</keyword>
<evidence type="ECO:0000256" key="4">
    <source>
        <dbReference type="ARBA" id="ARBA00023163"/>
    </source>
</evidence>
<organism evidence="8 9">
    <name type="scientific">Euphydryas editha</name>
    <name type="common">Edith's checkerspot</name>
    <dbReference type="NCBI Taxonomy" id="104508"/>
    <lineage>
        <taxon>Eukaryota</taxon>
        <taxon>Metazoa</taxon>
        <taxon>Ecdysozoa</taxon>
        <taxon>Arthropoda</taxon>
        <taxon>Hexapoda</taxon>
        <taxon>Insecta</taxon>
        <taxon>Pterygota</taxon>
        <taxon>Neoptera</taxon>
        <taxon>Endopterygota</taxon>
        <taxon>Lepidoptera</taxon>
        <taxon>Glossata</taxon>
        <taxon>Ditrysia</taxon>
        <taxon>Papilionoidea</taxon>
        <taxon>Nymphalidae</taxon>
        <taxon>Nymphalinae</taxon>
        <taxon>Euphydryas</taxon>
    </lineage>
</organism>
<comment type="function">
    <text evidence="5">Involved in transvection phenomena (= synapsis-dependent gene expression), where the synaptic pairing of chromosomes carrying genes with which zeste interacts influences the expression of these genes. Zeste binds to DNA and stimulates transcription from a nearby promoter.</text>
</comment>
<dbReference type="PANTHER" id="PTHR21411:SF0">
    <property type="entry name" value="REGULATORY PROTEIN ZESTE"/>
    <property type="match status" value="1"/>
</dbReference>
<feature type="compositionally biased region" description="Basic and acidic residues" evidence="6">
    <location>
        <begin position="175"/>
        <end position="187"/>
    </location>
</feature>
<feature type="region of interest" description="Disordered" evidence="6">
    <location>
        <begin position="175"/>
        <end position="194"/>
    </location>
</feature>
<comment type="caution">
    <text evidence="8">The sequence shown here is derived from an EMBL/GenBank/DDBJ whole genome shotgun (WGS) entry which is preliminary data.</text>
</comment>
<dbReference type="PANTHER" id="PTHR21411">
    <property type="entry name" value="APONTIC"/>
    <property type="match status" value="1"/>
</dbReference>
<evidence type="ECO:0000256" key="5">
    <source>
        <dbReference type="ARBA" id="ARBA00025466"/>
    </source>
</evidence>
<feature type="domain" description="Myb/SANT-like DNA-binding" evidence="7">
    <location>
        <begin position="15"/>
        <end position="92"/>
    </location>
</feature>
<keyword evidence="4" id="KW-0804">Transcription</keyword>
<dbReference type="AlphaFoldDB" id="A0AAU9UG85"/>
<evidence type="ECO:0000313" key="9">
    <source>
        <dbReference type="Proteomes" id="UP001153954"/>
    </source>
</evidence>
<evidence type="ECO:0000259" key="7">
    <source>
        <dbReference type="Pfam" id="PF13873"/>
    </source>
</evidence>
<reference evidence="8" key="1">
    <citation type="submission" date="2022-03" db="EMBL/GenBank/DDBJ databases">
        <authorList>
            <person name="Tunstrom K."/>
        </authorList>
    </citation>
    <scope>NUCLEOTIDE SEQUENCE</scope>
</reference>
<gene>
    <name evidence="8" type="ORF">EEDITHA_LOCUS13710</name>
</gene>
<evidence type="ECO:0000256" key="6">
    <source>
        <dbReference type="SAM" id="MobiDB-lite"/>
    </source>
</evidence>
<evidence type="ECO:0000256" key="1">
    <source>
        <dbReference type="ARBA" id="ARBA00011764"/>
    </source>
</evidence>
<dbReference type="Proteomes" id="UP001153954">
    <property type="component" value="Unassembled WGS sequence"/>
</dbReference>
<dbReference type="InterPro" id="IPR028002">
    <property type="entry name" value="Myb_DNA-bind_5"/>
</dbReference>
<dbReference type="Pfam" id="PF13873">
    <property type="entry name" value="Myb_DNA-bind_5"/>
    <property type="match status" value="1"/>
</dbReference>
<dbReference type="EMBL" id="CAKOGL010000020">
    <property type="protein sequence ID" value="CAH2098611.1"/>
    <property type="molecule type" value="Genomic_DNA"/>
</dbReference>
<proteinExistence type="predicted"/>
<name>A0AAU9UG85_EUPED</name>
<protein>
    <recommendedName>
        <fullName evidence="2">Regulatory protein zeste</fullName>
    </recommendedName>
</protein>
<evidence type="ECO:0000256" key="2">
    <source>
        <dbReference type="ARBA" id="ARBA00016807"/>
    </source>
</evidence>
<evidence type="ECO:0000256" key="3">
    <source>
        <dbReference type="ARBA" id="ARBA00023015"/>
    </source>
</evidence>